<keyword evidence="3" id="KW-0547">Nucleotide-binding</keyword>
<dbReference type="Pfam" id="PF04851">
    <property type="entry name" value="ResIII"/>
    <property type="match status" value="1"/>
</dbReference>
<sequence length="876" mass="102528">MAKKPINKDLLFNQFKEFDRLGLFSENYEVPNYVKDNLKDQLRPYQDEALRYLHYAQNNPEADVRYKHLLFNMATGAGKTMVMAGAILYMFKEYGYQNFIFFVHTDAIIQKTKENLLNPLSSKYLFSQDIEIEGEKITIEPVETFPAVPNDNTIYLKLSTIHKIHDELNNPKENSITFDELKEQRLVLLGDEAHHFNAETKAKGKAKNSKEYEELTWERTIDSILALQPKNRLLEFTATINLENREIYQKYKDKIVYQYDLKQFMMDGYSKKVMLLEANQEDNEKMLDAVLLSQYRKMVAFDHGIREFKPIILFKSNQIAVSKAKQDDFIQMIESLTPDKVKEHLTQKRMQLSSSTSIWHKVIDRYLQSDLIPVVGGIIDDFNEMNLLNVNKSDLLEEYPVLLNTLEEIDNPIRAIFAVAKVNEGWDVLNLYDIVRISEKASNTKNGTDSEAQLIGRGARYYPFTYQGEQSYTRRFDTSVSDLAILEQLHYHTINEPSYIKTLHNSLDNADIVAHLDGLGKVEHAKLKEEFKKSKIYQTGELFYNEVIDIDNSARNWDSYSLEKHFEVSYKTAQEISLDHIEDEAENEDKLTHTEALQLDQRYFYKALQKINFFTFENLQTYFPMLESMREFITSTDYLGNLTINVKLPLKVSLADLPAREKLQLLETVLVRIADNIRRNFNKVIGTYRFTSKPLKDFVKDYSTFIDMNPATYANQKIEAKSTIGKKWYVFDQAILNQLEHKLVALIDQFIRKLKDKYGDIYLIRNDEQSSDFKLREFNGVRGFMPDFILIMTGIEDNAYYQVFLEPKGDDRLLDDAWKERMLETINRKDLIILDENEDVRLVGIRFFAESKRDEFIKDFEAKLYDGKPLEDISLI</sequence>
<keyword evidence="4" id="KW-1185">Reference proteome</keyword>
<reference evidence="3 4" key="1">
    <citation type="submission" date="2024-03" db="EMBL/GenBank/DDBJ databases">
        <title>Complete Genome Sequence and Annotation of Ignatzschineria larvae DSM 13226.</title>
        <authorList>
            <person name="Cantrell E."/>
            <person name="Burcham Z.M."/>
        </authorList>
    </citation>
    <scope>NUCLEOTIDE SEQUENCE [LARGE SCALE GENOMIC DNA]</scope>
    <source>
        <strain evidence="3 4">DSM 13226</strain>
    </source>
</reference>
<dbReference type="GO" id="GO:0004386">
    <property type="term" value="F:helicase activity"/>
    <property type="evidence" value="ECO:0007669"/>
    <property type="project" value="UniProtKB-KW"/>
</dbReference>
<keyword evidence="1" id="KW-1133">Transmembrane helix</keyword>
<dbReference type="InterPro" id="IPR050742">
    <property type="entry name" value="Helicase_Restrict-Modif_Enz"/>
</dbReference>
<dbReference type="Proteomes" id="UP001449178">
    <property type="component" value="Chromosome"/>
</dbReference>
<feature type="domain" description="Helicase ATP-binding" evidence="2">
    <location>
        <begin position="60"/>
        <end position="258"/>
    </location>
</feature>
<evidence type="ECO:0000256" key="1">
    <source>
        <dbReference type="SAM" id="Phobius"/>
    </source>
</evidence>
<keyword evidence="3" id="KW-0378">Hydrolase</keyword>
<keyword evidence="1" id="KW-0472">Membrane</keyword>
<accession>A0ABZ3C2T4</accession>
<dbReference type="CDD" id="cd18785">
    <property type="entry name" value="SF2_C"/>
    <property type="match status" value="1"/>
</dbReference>
<dbReference type="RefSeq" id="WP_026879089.1">
    <property type="nucleotide sequence ID" value="NZ_AZOD01000024.1"/>
</dbReference>
<dbReference type="SMART" id="SM00487">
    <property type="entry name" value="DEXDc"/>
    <property type="match status" value="1"/>
</dbReference>
<dbReference type="SUPFAM" id="SSF52540">
    <property type="entry name" value="P-loop containing nucleoside triphosphate hydrolases"/>
    <property type="match status" value="1"/>
</dbReference>
<keyword evidence="1" id="KW-0812">Transmembrane</keyword>
<proteinExistence type="predicted"/>
<name>A0ABZ3C2T4_9GAMM</name>
<protein>
    <submittedName>
        <fullName evidence="3">DEAD/DEAH box helicase family protein</fullName>
    </submittedName>
</protein>
<dbReference type="PANTHER" id="PTHR47396">
    <property type="entry name" value="TYPE I RESTRICTION ENZYME ECOKI R PROTEIN"/>
    <property type="match status" value="1"/>
</dbReference>
<dbReference type="InterPro" id="IPR006935">
    <property type="entry name" value="Helicase/UvrB_N"/>
</dbReference>
<dbReference type="PROSITE" id="PS51192">
    <property type="entry name" value="HELICASE_ATP_BIND_1"/>
    <property type="match status" value="1"/>
</dbReference>
<dbReference type="InterPro" id="IPR014001">
    <property type="entry name" value="Helicase_ATP-bd"/>
</dbReference>
<dbReference type="PANTHER" id="PTHR47396:SF1">
    <property type="entry name" value="ATP-DEPENDENT HELICASE IRC3-RELATED"/>
    <property type="match status" value="1"/>
</dbReference>
<organism evidence="3 4">
    <name type="scientific">Ignatzschineria larvae DSM 13226</name>
    <dbReference type="NCBI Taxonomy" id="1111732"/>
    <lineage>
        <taxon>Bacteria</taxon>
        <taxon>Pseudomonadati</taxon>
        <taxon>Pseudomonadota</taxon>
        <taxon>Gammaproteobacteria</taxon>
        <taxon>Cardiobacteriales</taxon>
        <taxon>Ignatzschineriaceae</taxon>
        <taxon>Ignatzschineria</taxon>
    </lineage>
</organism>
<evidence type="ECO:0000313" key="3">
    <source>
        <dbReference type="EMBL" id="WZW88487.1"/>
    </source>
</evidence>
<evidence type="ECO:0000259" key="2">
    <source>
        <dbReference type="PROSITE" id="PS51192"/>
    </source>
</evidence>
<dbReference type="Gene3D" id="3.40.50.300">
    <property type="entry name" value="P-loop containing nucleotide triphosphate hydrolases"/>
    <property type="match status" value="1"/>
</dbReference>
<dbReference type="InterPro" id="IPR027417">
    <property type="entry name" value="P-loop_NTPase"/>
</dbReference>
<gene>
    <name evidence="3" type="ORF">WMO13_03640</name>
</gene>
<keyword evidence="3" id="KW-0067">ATP-binding</keyword>
<dbReference type="EMBL" id="CP150637">
    <property type="protein sequence ID" value="WZW88487.1"/>
    <property type="molecule type" value="Genomic_DNA"/>
</dbReference>
<keyword evidence="3" id="KW-0347">Helicase</keyword>
<feature type="transmembrane region" description="Helical" evidence="1">
    <location>
        <begin position="69"/>
        <end position="91"/>
    </location>
</feature>
<evidence type="ECO:0000313" key="4">
    <source>
        <dbReference type="Proteomes" id="UP001449178"/>
    </source>
</evidence>